<dbReference type="Proteomes" id="UP000694568">
    <property type="component" value="Unplaced"/>
</dbReference>
<name>A0A8C9Y5S5_SANLU</name>
<protein>
    <recommendedName>
        <fullName evidence="3">Reverse transcriptase</fullName>
    </recommendedName>
</protein>
<dbReference type="PANTHER" id="PTHR19446">
    <property type="entry name" value="REVERSE TRANSCRIPTASES"/>
    <property type="match status" value="1"/>
</dbReference>
<reference evidence="1" key="1">
    <citation type="submission" date="2025-08" db="UniProtKB">
        <authorList>
            <consortium name="Ensembl"/>
        </authorList>
    </citation>
    <scope>IDENTIFICATION</scope>
</reference>
<dbReference type="Ensembl" id="ENSSLUT00000021686.1">
    <property type="protein sequence ID" value="ENSSLUP00000021017.1"/>
    <property type="gene ID" value="ENSSLUG00000009689.1"/>
</dbReference>
<dbReference type="GeneTree" id="ENSGT01130000281530"/>
<evidence type="ECO:0000313" key="1">
    <source>
        <dbReference type="Ensembl" id="ENSSLUP00000021017.1"/>
    </source>
</evidence>
<accession>A0A8C9Y5S5</accession>
<organism evidence="1 2">
    <name type="scientific">Sander lucioperca</name>
    <name type="common">Pike-perch</name>
    <name type="synonym">Perca lucioperca</name>
    <dbReference type="NCBI Taxonomy" id="283035"/>
    <lineage>
        <taxon>Eukaryota</taxon>
        <taxon>Metazoa</taxon>
        <taxon>Chordata</taxon>
        <taxon>Craniata</taxon>
        <taxon>Vertebrata</taxon>
        <taxon>Euteleostomi</taxon>
        <taxon>Actinopterygii</taxon>
        <taxon>Neopterygii</taxon>
        <taxon>Teleostei</taxon>
        <taxon>Neoteleostei</taxon>
        <taxon>Acanthomorphata</taxon>
        <taxon>Eupercaria</taxon>
        <taxon>Perciformes</taxon>
        <taxon>Percoidei</taxon>
        <taxon>Percidae</taxon>
        <taxon>Luciopercinae</taxon>
        <taxon>Sander</taxon>
    </lineage>
</organism>
<sequence>NYPLCNKSRSKWIPLLSLDAEKAFDRVEWPYLFRVLDKFGCGNNFIKWVKILYDSPTAEIITNRNISQPI</sequence>
<evidence type="ECO:0008006" key="3">
    <source>
        <dbReference type="Google" id="ProtNLM"/>
    </source>
</evidence>
<dbReference type="AlphaFoldDB" id="A0A8C9Y5S5"/>
<keyword evidence="2" id="KW-1185">Reference proteome</keyword>
<reference evidence="1" key="2">
    <citation type="submission" date="2025-09" db="UniProtKB">
        <authorList>
            <consortium name="Ensembl"/>
        </authorList>
    </citation>
    <scope>IDENTIFICATION</scope>
</reference>
<proteinExistence type="predicted"/>
<evidence type="ECO:0000313" key="2">
    <source>
        <dbReference type="Proteomes" id="UP000694568"/>
    </source>
</evidence>